<proteinExistence type="predicted"/>
<protein>
    <submittedName>
        <fullName evidence="2">Uncharacterized protein</fullName>
    </submittedName>
</protein>
<sequence length="98" mass="10177">MATYTTALQQDLATAGYYSDSVDGTGRRPSPRSKSRRRGTQPVTGTADKATAEALQAELLALGRAAAQISVATAAAVQQTLILAGFWDGPADGPWTLP</sequence>
<dbReference type="Proteomes" id="UP001499933">
    <property type="component" value="Unassembled WGS sequence"/>
</dbReference>
<dbReference type="EMBL" id="BAAAOG010000002">
    <property type="protein sequence ID" value="GAA1953584.1"/>
    <property type="molecule type" value="Genomic_DNA"/>
</dbReference>
<feature type="compositionally biased region" description="Basic residues" evidence="1">
    <location>
        <begin position="29"/>
        <end position="39"/>
    </location>
</feature>
<feature type="region of interest" description="Disordered" evidence="1">
    <location>
        <begin position="18"/>
        <end position="49"/>
    </location>
</feature>
<evidence type="ECO:0000256" key="1">
    <source>
        <dbReference type="SAM" id="MobiDB-lite"/>
    </source>
</evidence>
<reference evidence="2 3" key="1">
    <citation type="journal article" date="2019" name="Int. J. Syst. Evol. Microbiol.">
        <title>The Global Catalogue of Microorganisms (GCM) 10K type strain sequencing project: providing services to taxonomists for standard genome sequencing and annotation.</title>
        <authorList>
            <consortium name="The Broad Institute Genomics Platform"/>
            <consortium name="The Broad Institute Genome Sequencing Center for Infectious Disease"/>
            <person name="Wu L."/>
            <person name="Ma J."/>
        </authorList>
    </citation>
    <scope>NUCLEOTIDE SEQUENCE [LARGE SCALE GENOMIC DNA]</scope>
    <source>
        <strain evidence="2 3">JCM 14901</strain>
    </source>
</reference>
<organism evidence="2 3">
    <name type="scientific">Microbacterium deminutum</name>
    <dbReference type="NCBI Taxonomy" id="344164"/>
    <lineage>
        <taxon>Bacteria</taxon>
        <taxon>Bacillati</taxon>
        <taxon>Actinomycetota</taxon>
        <taxon>Actinomycetes</taxon>
        <taxon>Micrococcales</taxon>
        <taxon>Microbacteriaceae</taxon>
        <taxon>Microbacterium</taxon>
    </lineage>
</organism>
<gene>
    <name evidence="2" type="ORF">GCM10009776_14280</name>
</gene>
<comment type="caution">
    <text evidence="2">The sequence shown here is derived from an EMBL/GenBank/DDBJ whole genome shotgun (WGS) entry which is preliminary data.</text>
</comment>
<evidence type="ECO:0000313" key="2">
    <source>
        <dbReference type="EMBL" id="GAA1953584.1"/>
    </source>
</evidence>
<evidence type="ECO:0000313" key="3">
    <source>
        <dbReference type="Proteomes" id="UP001499933"/>
    </source>
</evidence>
<name>A0ABN2QJD9_9MICO</name>
<dbReference type="RefSeq" id="WP_344092812.1">
    <property type="nucleotide sequence ID" value="NZ_BAAAOG010000002.1"/>
</dbReference>
<accession>A0ABN2QJD9</accession>
<keyword evidence="3" id="KW-1185">Reference proteome</keyword>